<accession>A0A5K7WZS1</accession>
<dbReference type="Gene3D" id="3.90.1720.10">
    <property type="entry name" value="endopeptidase domain like (from Nostoc punctiforme)"/>
    <property type="match status" value="1"/>
</dbReference>
<dbReference type="SUPFAM" id="SSF54001">
    <property type="entry name" value="Cysteine proteinases"/>
    <property type="match status" value="1"/>
</dbReference>
<protein>
    <recommendedName>
        <fullName evidence="3">Permuted papain-like amidase YaeF/Yiix C92 family enzyme</fullName>
    </recommendedName>
</protein>
<proteinExistence type="predicted"/>
<reference evidence="1 2" key="1">
    <citation type="submission" date="2019-09" db="EMBL/GenBank/DDBJ databases">
        <title>Complete genome sequence of Sporolactobacillus terrae 70-3.</title>
        <authorList>
            <person name="Tanaka N."/>
            <person name="Shiwa Y."/>
            <person name="Fujita N."/>
            <person name="Tanasupawat S."/>
        </authorList>
    </citation>
    <scope>NUCLEOTIDE SEQUENCE [LARGE SCALE GENOMIC DNA]</scope>
    <source>
        <strain evidence="1 2">70-3</strain>
    </source>
</reference>
<name>A0A5K7WZS1_9BACL</name>
<evidence type="ECO:0000313" key="1">
    <source>
        <dbReference type="EMBL" id="BBN99917.1"/>
    </source>
</evidence>
<organism evidence="1 2">
    <name type="scientific">Sporolactobacillus terrae</name>
    <dbReference type="NCBI Taxonomy" id="269673"/>
    <lineage>
        <taxon>Bacteria</taxon>
        <taxon>Bacillati</taxon>
        <taxon>Bacillota</taxon>
        <taxon>Bacilli</taxon>
        <taxon>Bacillales</taxon>
        <taxon>Sporolactobacillaceae</taxon>
        <taxon>Sporolactobacillus</taxon>
    </lineage>
</organism>
<evidence type="ECO:0008006" key="3">
    <source>
        <dbReference type="Google" id="ProtNLM"/>
    </source>
</evidence>
<gene>
    <name evidence="1" type="ORF">St703_26220</name>
</gene>
<sequence length="199" mass="22494">MKGMASLYAYILLTHAKTLPSALIKLWTGDAYTHAALALDTPQHMYSFGRKGKYNFLNGGFTENELKDQPADLRLMILRLTISPAQHQQLACLIRSFRNRRNQLHYNFSGILGLMLQKEIHSQDRFFCSQFVAAVLAECGICAFPKPCCFIKPADFAQIDEANVLFEGLISDYFAMSQDLLDGDVTLQMMQPRTVSPLY</sequence>
<dbReference type="AlphaFoldDB" id="A0A5K7WZS1"/>
<evidence type="ECO:0000313" key="2">
    <source>
        <dbReference type="Proteomes" id="UP000326951"/>
    </source>
</evidence>
<dbReference type="EMBL" id="AP021853">
    <property type="protein sequence ID" value="BBN99917.1"/>
    <property type="molecule type" value="Genomic_DNA"/>
</dbReference>
<dbReference type="Proteomes" id="UP000326951">
    <property type="component" value="Chromosome"/>
</dbReference>
<dbReference type="InterPro" id="IPR038765">
    <property type="entry name" value="Papain-like_cys_pep_sf"/>
</dbReference>